<organism evidence="2 3">
    <name type="scientific">Mycena metata</name>
    <dbReference type="NCBI Taxonomy" id="1033252"/>
    <lineage>
        <taxon>Eukaryota</taxon>
        <taxon>Fungi</taxon>
        <taxon>Dikarya</taxon>
        <taxon>Basidiomycota</taxon>
        <taxon>Agaricomycotina</taxon>
        <taxon>Agaricomycetes</taxon>
        <taxon>Agaricomycetidae</taxon>
        <taxon>Agaricales</taxon>
        <taxon>Marasmiineae</taxon>
        <taxon>Mycenaceae</taxon>
        <taxon>Mycena</taxon>
    </lineage>
</organism>
<comment type="caution">
    <text evidence="2">The sequence shown here is derived from an EMBL/GenBank/DDBJ whole genome shotgun (WGS) entry which is preliminary data.</text>
</comment>
<proteinExistence type="predicted"/>
<protein>
    <submittedName>
        <fullName evidence="2">Uncharacterized protein</fullName>
    </submittedName>
</protein>
<keyword evidence="1" id="KW-1133">Transmembrane helix</keyword>
<dbReference type="Proteomes" id="UP001215598">
    <property type="component" value="Unassembled WGS sequence"/>
</dbReference>
<keyword evidence="3" id="KW-1185">Reference proteome</keyword>
<reference evidence="2" key="1">
    <citation type="submission" date="2023-03" db="EMBL/GenBank/DDBJ databases">
        <title>Massive genome expansion in bonnet fungi (Mycena s.s.) driven by repeated elements and novel gene families across ecological guilds.</title>
        <authorList>
            <consortium name="Lawrence Berkeley National Laboratory"/>
            <person name="Harder C.B."/>
            <person name="Miyauchi S."/>
            <person name="Viragh M."/>
            <person name="Kuo A."/>
            <person name="Thoen E."/>
            <person name="Andreopoulos B."/>
            <person name="Lu D."/>
            <person name="Skrede I."/>
            <person name="Drula E."/>
            <person name="Henrissat B."/>
            <person name="Morin E."/>
            <person name="Kohler A."/>
            <person name="Barry K."/>
            <person name="LaButti K."/>
            <person name="Morin E."/>
            <person name="Salamov A."/>
            <person name="Lipzen A."/>
            <person name="Mereny Z."/>
            <person name="Hegedus B."/>
            <person name="Baldrian P."/>
            <person name="Stursova M."/>
            <person name="Weitz H."/>
            <person name="Taylor A."/>
            <person name="Grigoriev I.V."/>
            <person name="Nagy L.G."/>
            <person name="Martin F."/>
            <person name="Kauserud H."/>
        </authorList>
    </citation>
    <scope>NUCLEOTIDE SEQUENCE</scope>
    <source>
        <strain evidence="2">CBHHK182m</strain>
    </source>
</reference>
<gene>
    <name evidence="2" type="ORF">B0H16DRAFT_1735464</name>
</gene>
<dbReference type="AlphaFoldDB" id="A0AAD7MPC7"/>
<feature type="transmembrane region" description="Helical" evidence="1">
    <location>
        <begin position="24"/>
        <end position="49"/>
    </location>
</feature>
<dbReference type="EMBL" id="JARKIB010000184">
    <property type="protein sequence ID" value="KAJ7726743.1"/>
    <property type="molecule type" value="Genomic_DNA"/>
</dbReference>
<accession>A0AAD7MPC7</accession>
<keyword evidence="1" id="KW-0472">Membrane</keyword>
<sequence>MHNISPGYPFNGCKLSSVLSSVDIFLPVPLVVDASLLPSLLLLATLITLGNLLHRRNSHFALLPIQSVTAIEVGVDVQGRTTYIVEDPVATDNGPKTLVLASDYASFTEEVPGIYTDGLACTRTGYFSDSGSKCHTDCIHTSGIDRPPSILNWGPAGVDWGKFSESMLTVSTLDLVLTYYLA</sequence>
<evidence type="ECO:0000256" key="1">
    <source>
        <dbReference type="SAM" id="Phobius"/>
    </source>
</evidence>
<name>A0AAD7MPC7_9AGAR</name>
<evidence type="ECO:0000313" key="2">
    <source>
        <dbReference type="EMBL" id="KAJ7726743.1"/>
    </source>
</evidence>
<keyword evidence="1" id="KW-0812">Transmembrane</keyword>
<evidence type="ECO:0000313" key="3">
    <source>
        <dbReference type="Proteomes" id="UP001215598"/>
    </source>
</evidence>